<comment type="similarity">
    <text evidence="1">Belongs to the GEM family.</text>
</comment>
<organism evidence="4 5">
    <name type="scientific">Dichanthelium oligosanthes</name>
    <dbReference type="NCBI Taxonomy" id="888268"/>
    <lineage>
        <taxon>Eukaryota</taxon>
        <taxon>Viridiplantae</taxon>
        <taxon>Streptophyta</taxon>
        <taxon>Embryophyta</taxon>
        <taxon>Tracheophyta</taxon>
        <taxon>Spermatophyta</taxon>
        <taxon>Magnoliopsida</taxon>
        <taxon>Liliopsida</taxon>
        <taxon>Poales</taxon>
        <taxon>Poaceae</taxon>
        <taxon>PACMAD clade</taxon>
        <taxon>Panicoideae</taxon>
        <taxon>Panicodae</taxon>
        <taxon>Paniceae</taxon>
        <taxon>Dichantheliinae</taxon>
        <taxon>Dichanthelium</taxon>
    </lineage>
</organism>
<protein>
    <submittedName>
        <fullName evidence="4">Putative GEM-like protein 8</fullName>
    </submittedName>
</protein>
<comment type="caution">
    <text evidence="4">The sequence shown here is derived from an EMBL/GenBank/DDBJ whole genome shotgun (WGS) entry which is preliminary data.</text>
</comment>
<dbReference type="InterPro" id="IPR004182">
    <property type="entry name" value="GRAM"/>
</dbReference>
<evidence type="ECO:0000313" key="5">
    <source>
        <dbReference type="Proteomes" id="UP000095767"/>
    </source>
</evidence>
<dbReference type="Gene3D" id="2.30.29.30">
    <property type="entry name" value="Pleckstrin-homology domain (PH domain)/Phosphotyrosine-binding domain (PTB)"/>
    <property type="match status" value="2"/>
</dbReference>
<dbReference type="AlphaFoldDB" id="A0A1E5V9C9"/>
<feature type="domain" description="GRAM" evidence="3">
    <location>
        <begin position="92"/>
        <end position="170"/>
    </location>
</feature>
<evidence type="ECO:0000313" key="4">
    <source>
        <dbReference type="EMBL" id="OEL21753.1"/>
    </source>
</evidence>
<gene>
    <name evidence="4" type="ORF">BAE44_0017227</name>
</gene>
<dbReference type="SMART" id="SM00568">
    <property type="entry name" value="GRAM"/>
    <property type="match status" value="2"/>
</dbReference>
<evidence type="ECO:0000256" key="2">
    <source>
        <dbReference type="SAM" id="MobiDB-lite"/>
    </source>
</evidence>
<dbReference type="EMBL" id="LWDX02047201">
    <property type="protein sequence ID" value="OEL21753.1"/>
    <property type="molecule type" value="Genomic_DNA"/>
</dbReference>
<dbReference type="Proteomes" id="UP000095767">
    <property type="component" value="Unassembled WGS sequence"/>
</dbReference>
<dbReference type="Pfam" id="PF02893">
    <property type="entry name" value="GRAM"/>
    <property type="match status" value="2"/>
</dbReference>
<feature type="compositionally biased region" description="Basic and acidic residues" evidence="2">
    <location>
        <begin position="26"/>
        <end position="37"/>
    </location>
</feature>
<dbReference type="InterPro" id="IPR011993">
    <property type="entry name" value="PH-like_dom_sf"/>
</dbReference>
<feature type="domain" description="GRAM" evidence="3">
    <location>
        <begin position="334"/>
        <end position="412"/>
    </location>
</feature>
<feature type="region of interest" description="Disordered" evidence="2">
    <location>
        <begin position="21"/>
        <end position="52"/>
    </location>
</feature>
<keyword evidence="5" id="KW-1185">Reference proteome</keyword>
<dbReference type="InterPro" id="IPR037848">
    <property type="entry name" value="GEM-like"/>
</dbReference>
<proteinExistence type="inferred from homology"/>
<reference evidence="4 5" key="1">
    <citation type="submission" date="2016-09" db="EMBL/GenBank/DDBJ databases">
        <title>The draft genome of Dichanthelium oligosanthes: A C3 panicoid grass species.</title>
        <authorList>
            <person name="Studer A.J."/>
            <person name="Schnable J.C."/>
            <person name="Brutnell T.P."/>
        </authorList>
    </citation>
    <scope>NUCLEOTIDE SEQUENCE [LARGE SCALE GENOMIC DNA]</scope>
    <source>
        <strain evidence="5">cv. Kellogg 1175</strain>
        <tissue evidence="4">Leaf</tissue>
    </source>
</reference>
<dbReference type="OrthoDB" id="1736712at2759"/>
<evidence type="ECO:0000256" key="1">
    <source>
        <dbReference type="ARBA" id="ARBA00009414"/>
    </source>
</evidence>
<evidence type="ECO:0000259" key="3">
    <source>
        <dbReference type="SMART" id="SM00568"/>
    </source>
</evidence>
<dbReference type="PANTHER" id="PTHR31969">
    <property type="entry name" value="GEM-LIKE PROTEIN 2"/>
    <property type="match status" value="1"/>
</dbReference>
<accession>A0A1E5V9C9</accession>
<sequence length="457" mass="50249">MEKAGHEHVIGIPVSNRAFGIEEPDFPNKGDAYHGDAKNPATAGRAGRFGRNGDRVAQGLKEHVTLGPKLYETVKGKLSLGARILQAGGVEKVFRRWFTVEKGEKLLKASQCHLSTTAGPIAGMLFVSTEKIAFRSDRSLVVTSPRGDTARVPYKVAIPLRRVKTAKPSENRDRPEQKYVQVVTDDGFEFWFMGFVRRGQQPSSISAALPLSLCAVVTSRVAPGAMRKSSSTGHVIGVPVTSKAYGIEEASPREPSFRKGDGEHLAVSLTHPSPYASFGYKHSSKGQVIHWVSKLSRRAQGFREHVTLGPKLSETVKGKLSLGARILQAGGVERVFRQAFSADKGERLVKALQCYLYTTGGPIAGMLFVSTKKVAFRSDRPITIASPKGDTARVTYKVVVPLRRIGKVRPSENADRPEEKYIHVTTVDGFEFWFMGFVSYQRSCKYMQQAVSELQLQ</sequence>
<name>A0A1E5V9C9_9POAL</name>